<gene>
    <name evidence="2" type="ORF">SAMN04489726_2369</name>
</gene>
<protein>
    <submittedName>
        <fullName evidence="2">Uncharacterized protein</fullName>
    </submittedName>
</protein>
<dbReference type="AlphaFoldDB" id="A0A1G9UEL8"/>
<evidence type="ECO:0000313" key="2">
    <source>
        <dbReference type="EMBL" id="SDM58387.1"/>
    </source>
</evidence>
<reference evidence="2 3" key="1">
    <citation type="submission" date="2016-10" db="EMBL/GenBank/DDBJ databases">
        <authorList>
            <person name="de Groot N.N."/>
        </authorList>
    </citation>
    <scope>NUCLEOTIDE SEQUENCE [LARGE SCALE GENOMIC DNA]</scope>
    <source>
        <strain evidence="2 3">DSM 44149</strain>
    </source>
</reference>
<organism evidence="2 3">
    <name type="scientific">Allokutzneria albata</name>
    <name type="common">Kibdelosporangium albatum</name>
    <dbReference type="NCBI Taxonomy" id="211114"/>
    <lineage>
        <taxon>Bacteria</taxon>
        <taxon>Bacillati</taxon>
        <taxon>Actinomycetota</taxon>
        <taxon>Actinomycetes</taxon>
        <taxon>Pseudonocardiales</taxon>
        <taxon>Pseudonocardiaceae</taxon>
        <taxon>Allokutzneria</taxon>
    </lineage>
</organism>
<feature type="compositionally biased region" description="Basic and acidic residues" evidence="1">
    <location>
        <begin position="137"/>
        <end position="147"/>
    </location>
</feature>
<proteinExistence type="predicted"/>
<keyword evidence="3" id="KW-1185">Reference proteome</keyword>
<name>A0A1G9UEL8_ALLAB</name>
<sequence>MKPGPRDKRMARAPQVKLTPSFSGGPRSVFRLSGSMSSDDFLDATKDACRKLNSAKAELAIVLRRYMDGVADRDYQYMGSEVGPELVLDQVSVLSSGTRRSSKRTSWIMPRRAHSPRSSSCSDGDPQIRPACRCPSPRRETQRTGVEKRNLDDGMCSMRLLMPALGAALTYDRIARALPNDDRTLDQKRCAVAMNLDGQGNLLPKGRCGSTSPFADPVTGRAKRAAMSTGRAPSGGSWSRPGTRRARRSDANSPRTAAIWTVAVL</sequence>
<feature type="compositionally biased region" description="Basic and acidic residues" evidence="1">
    <location>
        <begin position="1"/>
        <end position="10"/>
    </location>
</feature>
<feature type="region of interest" description="Disordered" evidence="1">
    <location>
        <begin position="99"/>
        <end position="147"/>
    </location>
</feature>
<dbReference type="Proteomes" id="UP000183376">
    <property type="component" value="Chromosome I"/>
</dbReference>
<evidence type="ECO:0000313" key="3">
    <source>
        <dbReference type="Proteomes" id="UP000183376"/>
    </source>
</evidence>
<dbReference type="EMBL" id="LT629701">
    <property type="protein sequence ID" value="SDM58387.1"/>
    <property type="molecule type" value="Genomic_DNA"/>
</dbReference>
<accession>A0A1G9UEL8</accession>
<evidence type="ECO:0000256" key="1">
    <source>
        <dbReference type="SAM" id="MobiDB-lite"/>
    </source>
</evidence>
<feature type="region of interest" description="Disordered" evidence="1">
    <location>
        <begin position="1"/>
        <end position="24"/>
    </location>
</feature>
<feature type="region of interest" description="Disordered" evidence="1">
    <location>
        <begin position="207"/>
        <end position="254"/>
    </location>
</feature>